<gene>
    <name evidence="2" type="ORF">O9K51_09954</name>
</gene>
<feature type="compositionally biased region" description="Basic residues" evidence="1">
    <location>
        <begin position="91"/>
        <end position="107"/>
    </location>
</feature>
<sequence>MCPTVDSSRENCTFQTPILDAHGEPFSEVRVVEFPERPIIVCWSDDCETAYLNNGGAWEPRQGKMLTPGGHWSYDPYKLLPKMTKCEKKTRPSKSARGKGRRVKAKNKGMEGAEDIDSQTGTIDAGKAQA</sequence>
<organism evidence="2 3">
    <name type="scientific">Purpureocillium lavendulum</name>
    <dbReference type="NCBI Taxonomy" id="1247861"/>
    <lineage>
        <taxon>Eukaryota</taxon>
        <taxon>Fungi</taxon>
        <taxon>Dikarya</taxon>
        <taxon>Ascomycota</taxon>
        <taxon>Pezizomycotina</taxon>
        <taxon>Sordariomycetes</taxon>
        <taxon>Hypocreomycetidae</taxon>
        <taxon>Hypocreales</taxon>
        <taxon>Ophiocordycipitaceae</taxon>
        <taxon>Purpureocillium</taxon>
    </lineage>
</organism>
<comment type="caution">
    <text evidence="2">The sequence shown here is derived from an EMBL/GenBank/DDBJ whole genome shotgun (WGS) entry which is preliminary data.</text>
</comment>
<feature type="region of interest" description="Disordered" evidence="1">
    <location>
        <begin position="86"/>
        <end position="130"/>
    </location>
</feature>
<reference evidence="2" key="1">
    <citation type="submission" date="2023-01" db="EMBL/GenBank/DDBJ databases">
        <title>The growth and conidiation of Purpureocillium lavendulum are regulated by nitrogen source and histone H3K14 acetylation.</title>
        <authorList>
            <person name="Tang P."/>
            <person name="Han J."/>
            <person name="Zhang C."/>
            <person name="Tang P."/>
            <person name="Qi F."/>
            <person name="Zhang K."/>
            <person name="Liang L."/>
        </authorList>
    </citation>
    <scope>NUCLEOTIDE SEQUENCE</scope>
    <source>
        <strain evidence="2">YMF1.00683</strain>
    </source>
</reference>
<evidence type="ECO:0000313" key="2">
    <source>
        <dbReference type="EMBL" id="KAJ6437398.1"/>
    </source>
</evidence>
<evidence type="ECO:0000313" key="3">
    <source>
        <dbReference type="Proteomes" id="UP001163105"/>
    </source>
</evidence>
<protein>
    <submittedName>
        <fullName evidence="2">Uncharacterized protein</fullName>
    </submittedName>
</protein>
<dbReference type="Proteomes" id="UP001163105">
    <property type="component" value="Unassembled WGS sequence"/>
</dbReference>
<dbReference type="AlphaFoldDB" id="A0AB34FD80"/>
<accession>A0AB34FD80</accession>
<keyword evidence="3" id="KW-1185">Reference proteome</keyword>
<name>A0AB34FD80_9HYPO</name>
<evidence type="ECO:0000256" key="1">
    <source>
        <dbReference type="SAM" id="MobiDB-lite"/>
    </source>
</evidence>
<proteinExistence type="predicted"/>
<dbReference type="EMBL" id="JAQHRD010000012">
    <property type="protein sequence ID" value="KAJ6437398.1"/>
    <property type="molecule type" value="Genomic_DNA"/>
</dbReference>